<feature type="region of interest" description="Disordered" evidence="4">
    <location>
        <begin position="165"/>
        <end position="195"/>
    </location>
</feature>
<evidence type="ECO:0000313" key="8">
    <source>
        <dbReference type="WBParaSite" id="PSAMB.scaffold180size68608.g2976.t1"/>
    </source>
</evidence>
<keyword evidence="7" id="KW-1185">Reference proteome</keyword>
<evidence type="ECO:0000256" key="3">
    <source>
        <dbReference type="RuleBase" id="RU003953"/>
    </source>
</evidence>
<proteinExistence type="inferred from homology"/>
<dbReference type="InterPro" id="IPR002646">
    <property type="entry name" value="PolA_pol_head_dom"/>
</dbReference>
<keyword evidence="3" id="KW-0694">RNA-binding</keyword>
<dbReference type="WBParaSite" id="PSAMB.scaffold180size68608.g2976.t1">
    <property type="protein sequence ID" value="PSAMB.scaffold180size68608.g2976.t1"/>
    <property type="gene ID" value="PSAMB.scaffold180size68608.g2976"/>
</dbReference>
<feature type="domain" description="Poly A polymerase head" evidence="6">
    <location>
        <begin position="127"/>
        <end position="252"/>
    </location>
</feature>
<feature type="chain" id="PRO_5037379896" evidence="5">
    <location>
        <begin position="21"/>
        <end position="381"/>
    </location>
</feature>
<keyword evidence="2 3" id="KW-0808">Transferase</keyword>
<protein>
    <submittedName>
        <fullName evidence="8">Poly A polymerase head domain-containing protein</fullName>
    </submittedName>
</protein>
<dbReference type="Pfam" id="PF01743">
    <property type="entry name" value="PolyA_pol"/>
    <property type="match status" value="1"/>
</dbReference>
<evidence type="ECO:0000256" key="5">
    <source>
        <dbReference type="SAM" id="SignalP"/>
    </source>
</evidence>
<evidence type="ECO:0000259" key="6">
    <source>
        <dbReference type="Pfam" id="PF01743"/>
    </source>
</evidence>
<dbReference type="SUPFAM" id="SSF81301">
    <property type="entry name" value="Nucleotidyltransferase"/>
    <property type="match status" value="1"/>
</dbReference>
<dbReference type="GO" id="GO:0001680">
    <property type="term" value="P:tRNA 3'-terminal CCA addition"/>
    <property type="evidence" value="ECO:0007669"/>
    <property type="project" value="UniProtKB-ARBA"/>
</dbReference>
<dbReference type="GO" id="GO:0016779">
    <property type="term" value="F:nucleotidyltransferase activity"/>
    <property type="evidence" value="ECO:0007669"/>
    <property type="project" value="InterPro"/>
</dbReference>
<evidence type="ECO:0000256" key="4">
    <source>
        <dbReference type="SAM" id="MobiDB-lite"/>
    </source>
</evidence>
<dbReference type="InterPro" id="IPR043519">
    <property type="entry name" value="NT_sf"/>
</dbReference>
<dbReference type="AlphaFoldDB" id="A0A914VDB5"/>
<name>A0A914VDB5_9BILA</name>
<keyword evidence="5" id="KW-0732">Signal</keyword>
<organism evidence="7 8">
    <name type="scientific">Plectus sambesii</name>
    <dbReference type="NCBI Taxonomy" id="2011161"/>
    <lineage>
        <taxon>Eukaryota</taxon>
        <taxon>Metazoa</taxon>
        <taxon>Ecdysozoa</taxon>
        <taxon>Nematoda</taxon>
        <taxon>Chromadorea</taxon>
        <taxon>Plectida</taxon>
        <taxon>Plectina</taxon>
        <taxon>Plectoidea</taxon>
        <taxon>Plectidae</taxon>
        <taxon>Plectus</taxon>
    </lineage>
</organism>
<dbReference type="GO" id="GO:0003723">
    <property type="term" value="F:RNA binding"/>
    <property type="evidence" value="ECO:0007669"/>
    <property type="project" value="UniProtKB-KW"/>
</dbReference>
<dbReference type="Gene3D" id="3.30.460.10">
    <property type="entry name" value="Beta Polymerase, domain 2"/>
    <property type="match status" value="1"/>
</dbReference>
<feature type="signal peptide" evidence="5">
    <location>
        <begin position="1"/>
        <end position="20"/>
    </location>
</feature>
<comment type="similarity">
    <text evidence="1 3">Belongs to the tRNA nucleotidyltransferase/poly(A) polymerase family.</text>
</comment>
<dbReference type="Proteomes" id="UP000887566">
    <property type="component" value="Unplaced"/>
</dbReference>
<reference evidence="8" key="1">
    <citation type="submission" date="2022-11" db="UniProtKB">
        <authorList>
            <consortium name="WormBaseParasite"/>
        </authorList>
    </citation>
    <scope>IDENTIFICATION</scope>
</reference>
<sequence length="381" mass="43302">MNESHLLRILLCLFFIPASARITILIESSQPALRARRQSPSPAAVILPEACKNVEKVDKKSLTFSRGFESVSVPWMRKDLSPMLMTNDALKRNWEKLIDLKVRGMNATVKEVIAHLRDNGCLFMPWGGAIRDMVLDRPPHDVDAEVSCSQQRVLSLCSDKFGKDNCEKSPRSDSTKLRIGNDHHQRSSGSGTTNQVEPMDVVQWKETFEVPPVEWEYTPNSLSYYAMPHNSRQALIDLTGEGFKDVCEKKIRIPAAKPDWPRWVGKGLNKRLRFWKLRINGYDARDNETKTFIIESLKKDFTKSDMQKFYCIYVMFGVFNESQSTCALTDAHAKEVVDSKRAFNAAFEKDLGASFWQKTMKPAIDSLALKSPSAKKTTTKD</sequence>
<evidence type="ECO:0000256" key="2">
    <source>
        <dbReference type="ARBA" id="ARBA00022679"/>
    </source>
</evidence>
<feature type="compositionally biased region" description="Basic and acidic residues" evidence="4">
    <location>
        <begin position="165"/>
        <end position="185"/>
    </location>
</feature>
<evidence type="ECO:0000313" key="7">
    <source>
        <dbReference type="Proteomes" id="UP000887566"/>
    </source>
</evidence>
<accession>A0A914VDB5</accession>
<evidence type="ECO:0000256" key="1">
    <source>
        <dbReference type="ARBA" id="ARBA00007265"/>
    </source>
</evidence>